<dbReference type="InterPro" id="IPR011990">
    <property type="entry name" value="TPR-like_helical_dom_sf"/>
</dbReference>
<protein>
    <submittedName>
        <fullName evidence="2">Tetratricopeptide (TPR) repeat protein</fullName>
    </submittedName>
</protein>
<dbReference type="RefSeq" id="WP_311737099.1">
    <property type="nucleotide sequence ID" value="NZ_JACIFZ010000017.1"/>
</dbReference>
<dbReference type="EMBL" id="JACIFZ010000017">
    <property type="protein sequence ID" value="MBB4225971.1"/>
    <property type="molecule type" value="Genomic_DNA"/>
</dbReference>
<organism evidence="2 3">
    <name type="scientific">Variovorax guangxiensis</name>
    <dbReference type="NCBI Taxonomy" id="1775474"/>
    <lineage>
        <taxon>Bacteria</taxon>
        <taxon>Pseudomonadati</taxon>
        <taxon>Pseudomonadota</taxon>
        <taxon>Betaproteobacteria</taxon>
        <taxon>Burkholderiales</taxon>
        <taxon>Comamonadaceae</taxon>
        <taxon>Variovorax</taxon>
    </lineage>
</organism>
<evidence type="ECO:0000313" key="3">
    <source>
        <dbReference type="Proteomes" id="UP000524450"/>
    </source>
</evidence>
<dbReference type="Gene3D" id="1.25.40.10">
    <property type="entry name" value="Tetratricopeptide repeat domain"/>
    <property type="match status" value="1"/>
</dbReference>
<feature type="signal peptide" evidence="1">
    <location>
        <begin position="1"/>
        <end position="28"/>
    </location>
</feature>
<feature type="chain" id="PRO_5032746738" evidence="1">
    <location>
        <begin position="29"/>
        <end position="273"/>
    </location>
</feature>
<evidence type="ECO:0000313" key="2">
    <source>
        <dbReference type="EMBL" id="MBB4225971.1"/>
    </source>
</evidence>
<dbReference type="AlphaFoldDB" id="A0A840G9U8"/>
<name>A0A840G9U8_9BURK</name>
<dbReference type="SUPFAM" id="SSF48452">
    <property type="entry name" value="TPR-like"/>
    <property type="match status" value="1"/>
</dbReference>
<keyword evidence="1" id="KW-0732">Signal</keyword>
<proteinExistence type="predicted"/>
<dbReference type="Proteomes" id="UP000524450">
    <property type="component" value="Unassembled WGS sequence"/>
</dbReference>
<gene>
    <name evidence="2" type="ORF">GGD71_006784</name>
</gene>
<reference evidence="2 3" key="1">
    <citation type="submission" date="2020-08" db="EMBL/GenBank/DDBJ databases">
        <title>Genomic Encyclopedia of Type Strains, Phase IV (KMG-V): Genome sequencing to study the core and pangenomes of soil and plant-associated prokaryotes.</title>
        <authorList>
            <person name="Whitman W."/>
        </authorList>
    </citation>
    <scope>NUCLEOTIDE SEQUENCE [LARGE SCALE GENOMIC DNA]</scope>
    <source>
        <strain evidence="2 3">34/80</strain>
    </source>
</reference>
<accession>A0A840G9U8</accession>
<comment type="caution">
    <text evidence="2">The sequence shown here is derived from an EMBL/GenBank/DDBJ whole genome shotgun (WGS) entry which is preliminary data.</text>
</comment>
<evidence type="ECO:0000256" key="1">
    <source>
        <dbReference type="SAM" id="SignalP"/>
    </source>
</evidence>
<sequence length="273" mass="30495">MIDEHMKSSLLAKIALICSMFTPWLAVAADEVVFRDKAGRVLKKSDLAEANGNFSWELASTTPVSEAAKKEHALGREAGQRGDHRTALARFTAASKMAPAWPYPVYDAAFTFLLQKEFDTAYEYYRRVDQMAPRGFFTAKTALHALRMELNRELPRGTYLSYVALEWENDKQKVRQVAEAMTRVTPGFAPAWKTAAMLEDDLGRRAALLESGLKARPDEETRGFLLLNKALVLHEQNRTAEAKAILGELALAPTSPRDVEALAKRTLAQLVLR</sequence>